<accession>A0ABS5YB48</accession>
<name>A0ABS5YB48_9GAMM</name>
<dbReference type="EMBL" id="JAFJYC010000001">
    <property type="protein sequence ID" value="MBT9432248.1"/>
    <property type="molecule type" value="Genomic_DNA"/>
</dbReference>
<proteinExistence type="predicted"/>
<gene>
    <name evidence="1" type="ORF">JZM24_09140</name>
</gene>
<keyword evidence="2" id="KW-1185">Reference proteome</keyword>
<protein>
    <recommendedName>
        <fullName evidence="3">YD repeat-containing protein</fullName>
    </recommendedName>
</protein>
<dbReference type="RefSeq" id="WP_215669416.1">
    <property type="nucleotide sequence ID" value="NZ_JAFJYC010000001.1"/>
</dbReference>
<dbReference type="Gene3D" id="2.180.10.10">
    <property type="entry name" value="RHS repeat-associated core"/>
    <property type="match status" value="1"/>
</dbReference>
<dbReference type="Proteomes" id="UP000811282">
    <property type="component" value="Unassembled WGS sequence"/>
</dbReference>
<organism evidence="1 2">
    <name type="scientific">Candidatus Sodalis endolongispinus</name>
    <dbReference type="NCBI Taxonomy" id="2812662"/>
    <lineage>
        <taxon>Bacteria</taxon>
        <taxon>Pseudomonadati</taxon>
        <taxon>Pseudomonadota</taxon>
        <taxon>Gammaproteobacteria</taxon>
        <taxon>Enterobacterales</taxon>
        <taxon>Bruguierivoracaceae</taxon>
        <taxon>Sodalis</taxon>
    </lineage>
</organism>
<evidence type="ECO:0000313" key="1">
    <source>
        <dbReference type="EMBL" id="MBT9432248.1"/>
    </source>
</evidence>
<evidence type="ECO:0000313" key="2">
    <source>
        <dbReference type="Proteomes" id="UP000811282"/>
    </source>
</evidence>
<evidence type="ECO:0008006" key="3">
    <source>
        <dbReference type="Google" id="ProtNLM"/>
    </source>
</evidence>
<reference evidence="1 2" key="1">
    <citation type="journal article" date="2021" name="Genome Biol. Evol.">
        <title>The evolution of interdependence in a four-way mealybug symbiosis.</title>
        <authorList>
            <person name="Garber A.I."/>
            <person name="Kupper M."/>
            <person name="Laetsch D.R."/>
            <person name="Weldon S.R."/>
            <person name="Ladinsky M.S."/>
            <person name="Bjorkman P.J."/>
            <person name="McCutcheon J.P."/>
        </authorList>
    </citation>
    <scope>NUCLEOTIDE SEQUENCE [LARGE SCALE GENOMIC DNA]</scope>
    <source>
        <strain evidence="1">SOD</strain>
    </source>
</reference>
<comment type="caution">
    <text evidence="1">The sequence shown here is derived from an EMBL/GenBank/DDBJ whole genome shotgun (WGS) entry which is preliminary data.</text>
</comment>
<sequence length="175" mass="20697">MTQNTHSKQELISRKAERRYSLSVKLTEYLDSSGIKYKYQYDTFGRHCATSYALQEEKSEKELLTVKYEYDGLSRLRRRQVSEKNSKGYSLDLITDFKYDESNRETCRRFSRNGYPKTWVIDSQYLSNGKLQSRSAYITTDPPSNKEGENTERFKYDSSGRLNKYEYIVSNKSKK</sequence>